<sequence>MKSQSWLKKGKWLGLTLGFLISHPLMAAPPELTPRQYEQLSNLGEALQEERYEEVYERGYPLFERPRGNQEQRAFVRAFVARVLAQAYQQQEDLVAATEILQKSLKDAEYLDRQTLQALRWLLVQVYIGQGDYQQALARLESWWGDEEEPVADAHYLRAALLGQLELWQEAEPWLLIALDLQEEHPDSWLALAVAIYQQQEDWSGAAEYQAKRLEINPERPRLWVQLSQLQKLAGEDAEALVTQELAMRRGYLNNREMERLGRELLQSGQPLRAAKVFEVLLADQDEPEPSLLRLATQAWLQTSQPEDIAKALERLVKATQETADWRRLADWHYSQGHWEQALDAWTQLRPALEERERAQVELLMANAHIELANYSEARYLLEELLESSEERAARQWLNYLDALN</sequence>
<dbReference type="RefSeq" id="WP_091964417.1">
    <property type="nucleotide sequence ID" value="NZ_FOLH01000005.1"/>
</dbReference>
<gene>
    <name evidence="2" type="ORF">SAMN05660443_2568</name>
</gene>
<feature type="chain" id="PRO_5011571927" evidence="1">
    <location>
        <begin position="28"/>
        <end position="405"/>
    </location>
</feature>
<dbReference type="AlphaFoldDB" id="A0A1I1IZ15"/>
<accession>A0A1I1IZ15</accession>
<organism evidence="2 3">
    <name type="scientific">Marinospirillum celere</name>
    <dbReference type="NCBI Taxonomy" id="1122252"/>
    <lineage>
        <taxon>Bacteria</taxon>
        <taxon>Pseudomonadati</taxon>
        <taxon>Pseudomonadota</taxon>
        <taxon>Gammaproteobacteria</taxon>
        <taxon>Oceanospirillales</taxon>
        <taxon>Oceanospirillaceae</taxon>
        <taxon>Marinospirillum</taxon>
    </lineage>
</organism>
<name>A0A1I1IZ15_9GAMM</name>
<evidence type="ECO:0000256" key="1">
    <source>
        <dbReference type="SAM" id="SignalP"/>
    </source>
</evidence>
<dbReference type="Gene3D" id="1.25.40.10">
    <property type="entry name" value="Tetratricopeptide repeat domain"/>
    <property type="match status" value="2"/>
</dbReference>
<feature type="signal peptide" evidence="1">
    <location>
        <begin position="1"/>
        <end position="27"/>
    </location>
</feature>
<dbReference type="InterPro" id="IPR011990">
    <property type="entry name" value="TPR-like_helical_dom_sf"/>
</dbReference>
<keyword evidence="3" id="KW-1185">Reference proteome</keyword>
<reference evidence="2 3" key="1">
    <citation type="submission" date="2016-10" db="EMBL/GenBank/DDBJ databases">
        <authorList>
            <person name="de Groot N.N."/>
        </authorList>
    </citation>
    <scope>NUCLEOTIDE SEQUENCE [LARGE SCALE GENOMIC DNA]</scope>
    <source>
        <strain evidence="2 3">DSM 18438</strain>
    </source>
</reference>
<dbReference type="SMART" id="SM00028">
    <property type="entry name" value="TPR"/>
    <property type="match status" value="3"/>
</dbReference>
<dbReference type="EMBL" id="FOLH01000005">
    <property type="protein sequence ID" value="SFC41101.1"/>
    <property type="molecule type" value="Genomic_DNA"/>
</dbReference>
<evidence type="ECO:0000313" key="2">
    <source>
        <dbReference type="EMBL" id="SFC41101.1"/>
    </source>
</evidence>
<protein>
    <submittedName>
        <fullName evidence="2">Tetratricopeptide repeat-containing protein</fullName>
    </submittedName>
</protein>
<proteinExistence type="predicted"/>
<evidence type="ECO:0000313" key="3">
    <source>
        <dbReference type="Proteomes" id="UP000199058"/>
    </source>
</evidence>
<dbReference type="OrthoDB" id="6114223at2"/>
<keyword evidence="1" id="KW-0732">Signal</keyword>
<dbReference type="InterPro" id="IPR019734">
    <property type="entry name" value="TPR_rpt"/>
</dbReference>
<dbReference type="Proteomes" id="UP000199058">
    <property type="component" value="Unassembled WGS sequence"/>
</dbReference>
<dbReference type="SUPFAM" id="SSF48452">
    <property type="entry name" value="TPR-like"/>
    <property type="match status" value="2"/>
</dbReference>
<dbReference type="STRING" id="1122252.SAMN05660443_2568"/>